<dbReference type="InterPro" id="IPR001789">
    <property type="entry name" value="Sig_transdc_resp-reg_receiver"/>
</dbReference>
<keyword evidence="6" id="KW-0418">Kinase</keyword>
<dbReference type="PANTHER" id="PTHR43547:SF2">
    <property type="entry name" value="HYBRID SIGNAL TRANSDUCTION HISTIDINE KINASE C"/>
    <property type="match status" value="1"/>
</dbReference>
<dbReference type="CDD" id="cd00082">
    <property type="entry name" value="HisKA"/>
    <property type="match status" value="1"/>
</dbReference>
<organism evidence="11 12">
    <name type="scientific">Noviherbaspirillum pedocola</name>
    <dbReference type="NCBI Taxonomy" id="2801341"/>
    <lineage>
        <taxon>Bacteria</taxon>
        <taxon>Pseudomonadati</taxon>
        <taxon>Pseudomonadota</taxon>
        <taxon>Betaproteobacteria</taxon>
        <taxon>Burkholderiales</taxon>
        <taxon>Oxalobacteraceae</taxon>
        <taxon>Noviherbaspirillum</taxon>
    </lineage>
</organism>
<keyword evidence="5" id="KW-0808">Transferase</keyword>
<dbReference type="RefSeq" id="WP_200590814.1">
    <property type="nucleotide sequence ID" value="NZ_JAEPBG010000002.1"/>
</dbReference>
<evidence type="ECO:0000256" key="5">
    <source>
        <dbReference type="ARBA" id="ARBA00022679"/>
    </source>
</evidence>
<dbReference type="SUPFAM" id="SSF55874">
    <property type="entry name" value="ATPase domain of HSP90 chaperone/DNA topoisomerase II/histidine kinase"/>
    <property type="match status" value="1"/>
</dbReference>
<dbReference type="CDD" id="cd18774">
    <property type="entry name" value="PDC2_HK_sensor"/>
    <property type="match status" value="1"/>
</dbReference>
<dbReference type="GO" id="GO:0000155">
    <property type="term" value="F:phosphorelay sensor kinase activity"/>
    <property type="evidence" value="ECO:0007669"/>
    <property type="project" value="InterPro"/>
</dbReference>
<evidence type="ECO:0000313" key="11">
    <source>
        <dbReference type="EMBL" id="MBK4734030.1"/>
    </source>
</evidence>
<dbReference type="PANTHER" id="PTHR43547">
    <property type="entry name" value="TWO-COMPONENT HISTIDINE KINASE"/>
    <property type="match status" value="1"/>
</dbReference>
<feature type="modified residue" description="4-aspartylphosphate" evidence="7">
    <location>
        <position position="663"/>
    </location>
</feature>
<dbReference type="InterPro" id="IPR036890">
    <property type="entry name" value="HATPase_C_sf"/>
</dbReference>
<dbReference type="EMBL" id="JAEPBG010000002">
    <property type="protein sequence ID" value="MBK4734030.1"/>
    <property type="molecule type" value="Genomic_DNA"/>
</dbReference>
<comment type="caution">
    <text evidence="11">The sequence shown here is derived from an EMBL/GenBank/DDBJ whole genome shotgun (WGS) entry which is preliminary data.</text>
</comment>
<evidence type="ECO:0000256" key="3">
    <source>
        <dbReference type="ARBA" id="ARBA00012438"/>
    </source>
</evidence>
<keyword evidence="8" id="KW-0812">Transmembrane</keyword>
<dbReference type="FunFam" id="3.30.565.10:FF:000006">
    <property type="entry name" value="Sensor histidine kinase WalK"/>
    <property type="match status" value="1"/>
</dbReference>
<dbReference type="Gene3D" id="3.30.565.10">
    <property type="entry name" value="Histidine kinase-like ATPase, C-terminal domain"/>
    <property type="match status" value="1"/>
</dbReference>
<evidence type="ECO:0000259" key="9">
    <source>
        <dbReference type="PROSITE" id="PS50109"/>
    </source>
</evidence>
<dbReference type="Pfam" id="PF02518">
    <property type="entry name" value="HATPase_c"/>
    <property type="match status" value="1"/>
</dbReference>
<evidence type="ECO:0000256" key="6">
    <source>
        <dbReference type="ARBA" id="ARBA00022777"/>
    </source>
</evidence>
<dbReference type="EC" id="2.7.13.3" evidence="3"/>
<name>A0A934SR92_9BURK</name>
<dbReference type="Pfam" id="PF00072">
    <property type="entry name" value="Response_reg"/>
    <property type="match status" value="1"/>
</dbReference>
<dbReference type="InterPro" id="IPR036097">
    <property type="entry name" value="HisK_dim/P_sf"/>
</dbReference>
<proteinExistence type="predicted"/>
<dbReference type="Pfam" id="PF00512">
    <property type="entry name" value="HisKA"/>
    <property type="match status" value="1"/>
</dbReference>
<dbReference type="SMART" id="SM00448">
    <property type="entry name" value="REC"/>
    <property type="match status" value="1"/>
</dbReference>
<dbReference type="SUPFAM" id="SSF52172">
    <property type="entry name" value="CheY-like"/>
    <property type="match status" value="1"/>
</dbReference>
<dbReference type="InterPro" id="IPR003661">
    <property type="entry name" value="HisK_dim/P_dom"/>
</dbReference>
<keyword evidence="8" id="KW-0472">Membrane</keyword>
<feature type="transmembrane region" description="Helical" evidence="8">
    <location>
        <begin position="270"/>
        <end position="292"/>
    </location>
</feature>
<keyword evidence="4 7" id="KW-0597">Phosphoprotein</keyword>
<dbReference type="Gene3D" id="1.10.287.130">
    <property type="match status" value="1"/>
</dbReference>
<reference evidence="11" key="1">
    <citation type="submission" date="2021-01" db="EMBL/GenBank/DDBJ databases">
        <title>Genome sequence of strain Noviherbaspirillum sp. DKR-6.</title>
        <authorList>
            <person name="Chaudhary D.K."/>
        </authorList>
    </citation>
    <scope>NUCLEOTIDE SEQUENCE</scope>
    <source>
        <strain evidence="11">DKR-6</strain>
    </source>
</reference>
<dbReference type="AlphaFoldDB" id="A0A934SR92"/>
<dbReference type="InterPro" id="IPR011006">
    <property type="entry name" value="CheY-like_superfamily"/>
</dbReference>
<dbReference type="PROSITE" id="PS50110">
    <property type="entry name" value="RESPONSE_REGULATORY"/>
    <property type="match status" value="1"/>
</dbReference>
<evidence type="ECO:0000256" key="7">
    <source>
        <dbReference type="PROSITE-ProRule" id="PRU00169"/>
    </source>
</evidence>
<evidence type="ECO:0000259" key="10">
    <source>
        <dbReference type="PROSITE" id="PS50110"/>
    </source>
</evidence>
<evidence type="ECO:0000256" key="8">
    <source>
        <dbReference type="SAM" id="Phobius"/>
    </source>
</evidence>
<dbReference type="PROSITE" id="PS50109">
    <property type="entry name" value="HIS_KIN"/>
    <property type="match status" value="1"/>
</dbReference>
<dbReference type="SUPFAM" id="SSF47384">
    <property type="entry name" value="Homodimeric domain of signal transducing histidine kinase"/>
    <property type="match status" value="1"/>
</dbReference>
<feature type="domain" description="Histidine kinase" evidence="9">
    <location>
        <begin position="381"/>
        <end position="597"/>
    </location>
</feature>
<evidence type="ECO:0000256" key="2">
    <source>
        <dbReference type="ARBA" id="ARBA00004429"/>
    </source>
</evidence>
<dbReference type="InterPro" id="IPR004358">
    <property type="entry name" value="Sig_transdc_His_kin-like_C"/>
</dbReference>
<gene>
    <name evidence="11" type="ORF">JJB74_05345</name>
</gene>
<accession>A0A934SR92</accession>
<sequence>MKARAYLALMALAVLVPIVLFSTIGLDMLLRAERAAALRGLQESSRAVALAVDRELAVAESRARTLATSTSLINGNLPEFDQRTRLANEGGASWTVLFNRDGQQLVNTHVPLGTPLPKRDHPEIGVKLLQEQRMQATDLKRGPLANDYVVAIEVPVFIDGQPRYVIDQAFLAGEFDRVLADAKLPQGWIIGMFDRNGISIARVPGGRGMAGKPVRQELYDAARANGEGIVRHLTRDGVDVYDAYTHSALSGWTIAVGVPVRIIEAAARRAVKMAAIGLVAAVLCAVIVAVAFSRRLVRSIERAVSSAAMLGRREMPRHYSSGVLEFDRLHAALTEAGGLLHAETESRARAESERTLLLASERAARREAETQNRAKDQFLAMLGHELRNPLSAISSAIGLLDHPQASKEAGERARAVIRRQSMHLAHIVDDLLDLSRLMNGKVVLERKPLDLAEALNDYLQGLQATGRASGHQLQVRSMPAPILADPTRIEQILANLVGNALKYTPPGGCVDIAISVDGAHALLTVRDTGVGIAPDLLDRVFDVFVQGADSLDRSQGGLGIGLALVRQLVRLHGGEVSADSAGIGCGSVFVVRLPLARERQATFGPAQRAGGGASVLVVEDNPDGLDMLSAMLSAMEFRVYEAANGDEGVRLAREHQPDAALVDIGLPGLDGYGVARSLRADPRTRGMRLIALSGYCQPEDRQRALDAGFDEHLSKPVSGAVLAAALGAAQEVTTRRVQ</sequence>
<dbReference type="SMART" id="SM00387">
    <property type="entry name" value="HATPase_c"/>
    <property type="match status" value="1"/>
</dbReference>
<feature type="transmembrane region" description="Helical" evidence="8">
    <location>
        <begin position="6"/>
        <end position="30"/>
    </location>
</feature>
<dbReference type="Proteomes" id="UP000622890">
    <property type="component" value="Unassembled WGS sequence"/>
</dbReference>
<comment type="catalytic activity">
    <reaction evidence="1">
        <text>ATP + protein L-histidine = ADP + protein N-phospho-L-histidine.</text>
        <dbReference type="EC" id="2.7.13.3"/>
    </reaction>
</comment>
<dbReference type="InterPro" id="IPR003594">
    <property type="entry name" value="HATPase_dom"/>
</dbReference>
<dbReference type="GO" id="GO:0005886">
    <property type="term" value="C:plasma membrane"/>
    <property type="evidence" value="ECO:0007669"/>
    <property type="project" value="UniProtKB-SubCell"/>
</dbReference>
<dbReference type="SMART" id="SM00388">
    <property type="entry name" value="HisKA"/>
    <property type="match status" value="1"/>
</dbReference>
<evidence type="ECO:0000313" key="12">
    <source>
        <dbReference type="Proteomes" id="UP000622890"/>
    </source>
</evidence>
<evidence type="ECO:0000256" key="1">
    <source>
        <dbReference type="ARBA" id="ARBA00000085"/>
    </source>
</evidence>
<keyword evidence="8" id="KW-1133">Transmembrane helix</keyword>
<protein>
    <recommendedName>
        <fullName evidence="3">histidine kinase</fullName>
        <ecNumber evidence="3">2.7.13.3</ecNumber>
    </recommendedName>
</protein>
<dbReference type="Gene3D" id="3.40.50.2300">
    <property type="match status" value="1"/>
</dbReference>
<dbReference type="InterPro" id="IPR005467">
    <property type="entry name" value="His_kinase_dom"/>
</dbReference>
<dbReference type="PRINTS" id="PR00344">
    <property type="entry name" value="BCTRLSENSOR"/>
</dbReference>
<evidence type="ECO:0000256" key="4">
    <source>
        <dbReference type="ARBA" id="ARBA00022553"/>
    </source>
</evidence>
<feature type="domain" description="Response regulatory" evidence="10">
    <location>
        <begin position="614"/>
        <end position="730"/>
    </location>
</feature>
<keyword evidence="12" id="KW-1185">Reference proteome</keyword>
<comment type="subcellular location">
    <subcellularLocation>
        <location evidence="2">Cell inner membrane</location>
        <topology evidence="2">Multi-pass membrane protein</topology>
    </subcellularLocation>
</comment>